<proteinExistence type="predicted"/>
<evidence type="ECO:0000313" key="2">
    <source>
        <dbReference type="EMBL" id="MPC68809.1"/>
    </source>
</evidence>
<evidence type="ECO:0000256" key="1">
    <source>
        <dbReference type="SAM" id="MobiDB-lite"/>
    </source>
</evidence>
<dbReference type="Proteomes" id="UP000324222">
    <property type="component" value="Unassembled WGS sequence"/>
</dbReference>
<evidence type="ECO:0000313" key="3">
    <source>
        <dbReference type="Proteomes" id="UP000324222"/>
    </source>
</evidence>
<protein>
    <submittedName>
        <fullName evidence="2">Uncharacterized protein</fullName>
    </submittedName>
</protein>
<comment type="caution">
    <text evidence="2">The sequence shown here is derived from an EMBL/GenBank/DDBJ whole genome shotgun (WGS) entry which is preliminary data.</text>
</comment>
<organism evidence="2 3">
    <name type="scientific">Portunus trituberculatus</name>
    <name type="common">Swimming crab</name>
    <name type="synonym">Neptunus trituberculatus</name>
    <dbReference type="NCBI Taxonomy" id="210409"/>
    <lineage>
        <taxon>Eukaryota</taxon>
        <taxon>Metazoa</taxon>
        <taxon>Ecdysozoa</taxon>
        <taxon>Arthropoda</taxon>
        <taxon>Crustacea</taxon>
        <taxon>Multicrustacea</taxon>
        <taxon>Malacostraca</taxon>
        <taxon>Eumalacostraca</taxon>
        <taxon>Eucarida</taxon>
        <taxon>Decapoda</taxon>
        <taxon>Pleocyemata</taxon>
        <taxon>Brachyura</taxon>
        <taxon>Eubrachyura</taxon>
        <taxon>Portunoidea</taxon>
        <taxon>Portunidae</taxon>
        <taxon>Portuninae</taxon>
        <taxon>Portunus</taxon>
    </lineage>
</organism>
<name>A0A5B7HGD8_PORTR</name>
<feature type="region of interest" description="Disordered" evidence="1">
    <location>
        <begin position="74"/>
        <end position="94"/>
    </location>
</feature>
<gene>
    <name evidence="2" type="ORF">E2C01_063019</name>
</gene>
<dbReference type="EMBL" id="VSRR010028414">
    <property type="protein sequence ID" value="MPC68809.1"/>
    <property type="molecule type" value="Genomic_DNA"/>
</dbReference>
<feature type="region of interest" description="Disordered" evidence="1">
    <location>
        <begin position="46"/>
        <end position="65"/>
    </location>
</feature>
<dbReference type="AlphaFoldDB" id="A0A5B7HGD8"/>
<sequence length="94" mass="10378">MCNSKTLLKVVEVQSRSVSQYGPKTRGGGRVDSAFKVVCMVSQYQSSGGFLTPPSPRSSERVCRRGEERELKYQSSCESLTPPSPRSSESVSQW</sequence>
<accession>A0A5B7HGD8</accession>
<reference evidence="2 3" key="1">
    <citation type="submission" date="2019-05" db="EMBL/GenBank/DDBJ databases">
        <title>Another draft genome of Portunus trituberculatus and its Hox gene families provides insights of decapod evolution.</title>
        <authorList>
            <person name="Jeong J.-H."/>
            <person name="Song I."/>
            <person name="Kim S."/>
            <person name="Choi T."/>
            <person name="Kim D."/>
            <person name="Ryu S."/>
            <person name="Kim W."/>
        </authorList>
    </citation>
    <scope>NUCLEOTIDE SEQUENCE [LARGE SCALE GENOMIC DNA]</scope>
    <source>
        <tissue evidence="2">Muscle</tissue>
    </source>
</reference>
<keyword evidence="3" id="KW-1185">Reference proteome</keyword>